<dbReference type="EMBL" id="POAF01000003">
    <property type="protein sequence ID" value="RBM01943.1"/>
    <property type="molecule type" value="Genomic_DNA"/>
</dbReference>
<dbReference type="Gene3D" id="3.40.190.10">
    <property type="entry name" value="Periplasmic binding protein-like II"/>
    <property type="match status" value="2"/>
</dbReference>
<dbReference type="Pfam" id="PF13379">
    <property type="entry name" value="NMT1_2"/>
    <property type="match status" value="1"/>
</dbReference>
<dbReference type="AlphaFoldDB" id="A0A365YIT3"/>
<sequence>MTYHQNQLAAAPAGGLSRRSLLKYLGAGSAALGAASLLSACGAGGNASAGDLQPFNVASFPGDAYFLDTLNLENKDYANHGLKVDKHLNPQSGVQAFQLLTAGAIDGYAADTLLLLATHANSTKGKRPLLLGFRMVETTYGIVGASKHQWPSKDASFEEKMASLKGKRVGVTSVGAGGDLQLKLALELAGMKYSDVTALAVGPTAQAIPNLKADRIDAYVTVQWTATRYVSQESGGTVLIDFAEPNVPDMMRNQAVVAIGMREEMVEKDPGIAQKWLAAQDDAKNWILQNKEAAAKIMNDTALGGKGMNIATEYVEHYSNDIAPKLQPMFKADRKTVEHMADLALRFGSVKKGDITYESLVPEFARA</sequence>
<evidence type="ECO:0000256" key="2">
    <source>
        <dbReference type="ARBA" id="ARBA00010742"/>
    </source>
</evidence>
<dbReference type="RefSeq" id="WP_113607188.1">
    <property type="nucleotide sequence ID" value="NZ_POAF01000003.1"/>
</dbReference>
<dbReference type="PROSITE" id="PS51318">
    <property type="entry name" value="TAT"/>
    <property type="match status" value="1"/>
</dbReference>
<reference evidence="4 5" key="1">
    <citation type="submission" date="2018-01" db="EMBL/GenBank/DDBJ databases">
        <title>Glutamicibacter soli strain NHPC-3 Whole genome sequence and assembly.</title>
        <authorList>
            <person name="Choudhury P."/>
            <person name="Gupta D."/>
            <person name="Sengupta K."/>
            <person name="Jawed A."/>
            <person name="Sultana N."/>
            <person name="Saha P."/>
        </authorList>
    </citation>
    <scope>NUCLEOTIDE SEQUENCE [LARGE SCALE GENOMIC DNA]</scope>
    <source>
        <strain evidence="4 5">NHPC-3</strain>
    </source>
</reference>
<name>A0A365YIT3_9MICC</name>
<protein>
    <recommendedName>
        <fullName evidence="6">ABC transporter substrate-binding protein</fullName>
    </recommendedName>
</protein>
<comment type="subcellular location">
    <subcellularLocation>
        <location evidence="1">Periplasm</location>
    </subcellularLocation>
</comment>
<dbReference type="PANTHER" id="PTHR30024">
    <property type="entry name" value="ALIPHATIC SULFONATES-BINDING PROTEIN-RELATED"/>
    <property type="match status" value="1"/>
</dbReference>
<organism evidence="4 5">
    <name type="scientific">Glutamicibacter soli</name>
    <dbReference type="NCBI Taxonomy" id="453836"/>
    <lineage>
        <taxon>Bacteria</taxon>
        <taxon>Bacillati</taxon>
        <taxon>Actinomycetota</taxon>
        <taxon>Actinomycetes</taxon>
        <taxon>Micrococcales</taxon>
        <taxon>Micrococcaceae</taxon>
        <taxon>Glutamicibacter</taxon>
    </lineage>
</organism>
<dbReference type="InterPro" id="IPR006311">
    <property type="entry name" value="TAT_signal"/>
</dbReference>
<dbReference type="GO" id="GO:0042597">
    <property type="term" value="C:periplasmic space"/>
    <property type="evidence" value="ECO:0007669"/>
    <property type="project" value="UniProtKB-SubCell"/>
</dbReference>
<accession>A0A365YIT3</accession>
<dbReference type="PANTHER" id="PTHR30024:SF47">
    <property type="entry name" value="TAURINE-BINDING PERIPLASMIC PROTEIN"/>
    <property type="match status" value="1"/>
</dbReference>
<evidence type="ECO:0000313" key="5">
    <source>
        <dbReference type="Proteomes" id="UP000252167"/>
    </source>
</evidence>
<gene>
    <name evidence="4" type="ORF">C1H84_08930</name>
</gene>
<comment type="caution">
    <text evidence="4">The sequence shown here is derived from an EMBL/GenBank/DDBJ whole genome shotgun (WGS) entry which is preliminary data.</text>
</comment>
<dbReference type="Proteomes" id="UP000252167">
    <property type="component" value="Unassembled WGS sequence"/>
</dbReference>
<dbReference type="SUPFAM" id="SSF53850">
    <property type="entry name" value="Periplasmic binding protein-like II"/>
    <property type="match status" value="1"/>
</dbReference>
<proteinExistence type="inferred from homology"/>
<keyword evidence="3" id="KW-0732">Signal</keyword>
<evidence type="ECO:0008006" key="6">
    <source>
        <dbReference type="Google" id="ProtNLM"/>
    </source>
</evidence>
<keyword evidence="5" id="KW-1185">Reference proteome</keyword>
<comment type="similarity">
    <text evidence="2">Belongs to the bacterial solute-binding protein SsuA/TauA family.</text>
</comment>
<evidence type="ECO:0000313" key="4">
    <source>
        <dbReference type="EMBL" id="RBM01943.1"/>
    </source>
</evidence>
<evidence type="ECO:0000256" key="1">
    <source>
        <dbReference type="ARBA" id="ARBA00004418"/>
    </source>
</evidence>
<evidence type="ECO:0000256" key="3">
    <source>
        <dbReference type="ARBA" id="ARBA00022729"/>
    </source>
</evidence>